<organism evidence="2 3">
    <name type="scientific">Microlunatus parietis</name>
    <dbReference type="NCBI Taxonomy" id="682979"/>
    <lineage>
        <taxon>Bacteria</taxon>
        <taxon>Bacillati</taxon>
        <taxon>Actinomycetota</taxon>
        <taxon>Actinomycetes</taxon>
        <taxon>Propionibacteriales</taxon>
        <taxon>Propionibacteriaceae</taxon>
        <taxon>Microlunatus</taxon>
    </lineage>
</organism>
<comment type="caution">
    <text evidence="2">The sequence shown here is derived from an EMBL/GenBank/DDBJ whole genome shotgun (WGS) entry which is preliminary data.</text>
</comment>
<protein>
    <submittedName>
        <fullName evidence="2">Putative membrane protein</fullName>
    </submittedName>
</protein>
<proteinExistence type="predicted"/>
<keyword evidence="1" id="KW-0472">Membrane</keyword>
<dbReference type="EMBL" id="JACCBU010000001">
    <property type="protein sequence ID" value="NYE74747.1"/>
    <property type="molecule type" value="Genomic_DNA"/>
</dbReference>
<dbReference type="Proteomes" id="UP000569914">
    <property type="component" value="Unassembled WGS sequence"/>
</dbReference>
<evidence type="ECO:0000256" key="1">
    <source>
        <dbReference type="SAM" id="Phobius"/>
    </source>
</evidence>
<dbReference type="InterPro" id="IPR009732">
    <property type="entry name" value="DUF1304"/>
</dbReference>
<dbReference type="RefSeq" id="WP_376766821.1">
    <property type="nucleotide sequence ID" value="NZ_JACCBU010000001.1"/>
</dbReference>
<gene>
    <name evidence="2" type="ORF">BKA15_006076</name>
</gene>
<feature type="transmembrane region" description="Helical" evidence="1">
    <location>
        <begin position="113"/>
        <end position="134"/>
    </location>
</feature>
<reference evidence="2 3" key="1">
    <citation type="submission" date="2020-07" db="EMBL/GenBank/DDBJ databases">
        <title>Sequencing the genomes of 1000 actinobacteria strains.</title>
        <authorList>
            <person name="Klenk H.-P."/>
        </authorList>
    </citation>
    <scope>NUCLEOTIDE SEQUENCE [LARGE SCALE GENOMIC DNA]</scope>
    <source>
        <strain evidence="2 3">DSM 22083</strain>
    </source>
</reference>
<feature type="transmembrane region" description="Helical" evidence="1">
    <location>
        <begin position="6"/>
        <end position="28"/>
    </location>
</feature>
<keyword evidence="1" id="KW-1133">Transmembrane helix</keyword>
<feature type="transmembrane region" description="Helical" evidence="1">
    <location>
        <begin position="49"/>
        <end position="74"/>
    </location>
</feature>
<name>A0A7Y9LEA8_9ACTN</name>
<accession>A0A7Y9LEA8</accession>
<dbReference type="AlphaFoldDB" id="A0A7Y9LEA8"/>
<evidence type="ECO:0000313" key="3">
    <source>
        <dbReference type="Proteomes" id="UP000569914"/>
    </source>
</evidence>
<evidence type="ECO:0000313" key="2">
    <source>
        <dbReference type="EMBL" id="NYE74747.1"/>
    </source>
</evidence>
<sequence length="135" mass="14203">MIIVAWVGVLLGAVIYFLAFVWETILFRRPGVHQGIFAVPTHDVEPVRLWSFCVGFYNLFLSLGAVAGVILWAMGAVAEGRTLVIFTGLFMLGCGVVLFVADRLALSRPKGPGVAPSIACSVPTAVSVVAALAAG</sequence>
<keyword evidence="3" id="KW-1185">Reference proteome</keyword>
<keyword evidence="1" id="KW-0812">Transmembrane</keyword>
<feature type="transmembrane region" description="Helical" evidence="1">
    <location>
        <begin position="80"/>
        <end position="101"/>
    </location>
</feature>
<dbReference type="Pfam" id="PF06993">
    <property type="entry name" value="DUF1304"/>
    <property type="match status" value="1"/>
</dbReference>